<reference evidence="2 3" key="1">
    <citation type="submission" date="2020-09" db="EMBL/GenBank/DDBJ databases">
        <title>De no assembly of potato wild relative species, Solanum commersonii.</title>
        <authorList>
            <person name="Cho K."/>
        </authorList>
    </citation>
    <scope>NUCLEOTIDE SEQUENCE [LARGE SCALE GENOMIC DNA]</scope>
    <source>
        <strain evidence="2">LZ3.2</strain>
        <tissue evidence="2">Leaf</tissue>
    </source>
</reference>
<organism evidence="2 3">
    <name type="scientific">Solanum commersonii</name>
    <name type="common">Commerson's wild potato</name>
    <name type="synonym">Commerson's nightshade</name>
    <dbReference type="NCBI Taxonomy" id="4109"/>
    <lineage>
        <taxon>Eukaryota</taxon>
        <taxon>Viridiplantae</taxon>
        <taxon>Streptophyta</taxon>
        <taxon>Embryophyta</taxon>
        <taxon>Tracheophyta</taxon>
        <taxon>Spermatophyta</taxon>
        <taxon>Magnoliopsida</taxon>
        <taxon>eudicotyledons</taxon>
        <taxon>Gunneridae</taxon>
        <taxon>Pentapetalae</taxon>
        <taxon>asterids</taxon>
        <taxon>lamiids</taxon>
        <taxon>Solanales</taxon>
        <taxon>Solanaceae</taxon>
        <taxon>Solanoideae</taxon>
        <taxon>Solaneae</taxon>
        <taxon>Solanum</taxon>
    </lineage>
</organism>
<accession>A0A9J5ZL87</accession>
<sequence length="156" mass="17361">MEDSESDIEKRELSNRTHNTKAGIGFVKEVPKKTSYLCTYYGSTGHSRSTCPIVITHMNKNFKAASNRKINLRNNDLLNQYLDVIPDNTNMSSHPPSPQTSHDPSSVSSPDLTTLSPPLAVVQRRSHRVNKIPSHLNDYIVSIPSLKPHTATPQNS</sequence>
<comment type="caution">
    <text evidence="2">The sequence shown here is derived from an EMBL/GenBank/DDBJ whole genome shotgun (WGS) entry which is preliminary data.</text>
</comment>
<name>A0A9J5ZL87_SOLCO</name>
<evidence type="ECO:0000256" key="1">
    <source>
        <dbReference type="SAM" id="MobiDB-lite"/>
    </source>
</evidence>
<protein>
    <submittedName>
        <fullName evidence="2">Uncharacterized protein</fullName>
    </submittedName>
</protein>
<dbReference type="AlphaFoldDB" id="A0A9J5ZL87"/>
<feature type="region of interest" description="Disordered" evidence="1">
    <location>
        <begin position="86"/>
        <end position="115"/>
    </location>
</feature>
<dbReference type="Proteomes" id="UP000824120">
    <property type="component" value="Chromosome 4"/>
</dbReference>
<proteinExistence type="predicted"/>
<evidence type="ECO:0000313" key="2">
    <source>
        <dbReference type="EMBL" id="KAG5612898.1"/>
    </source>
</evidence>
<feature type="compositionally biased region" description="Polar residues" evidence="1">
    <location>
        <begin position="87"/>
        <end position="115"/>
    </location>
</feature>
<evidence type="ECO:0000313" key="3">
    <source>
        <dbReference type="Proteomes" id="UP000824120"/>
    </source>
</evidence>
<gene>
    <name evidence="2" type="ORF">H5410_024179</name>
</gene>
<dbReference type="EMBL" id="JACXVP010000004">
    <property type="protein sequence ID" value="KAG5612898.1"/>
    <property type="molecule type" value="Genomic_DNA"/>
</dbReference>
<keyword evidence="3" id="KW-1185">Reference proteome</keyword>